<accession>A0A0T5YTT3</accession>
<dbReference type="EMBL" id="LMXI01000004">
    <property type="protein sequence ID" value="KRT60258.1"/>
    <property type="molecule type" value="Genomic_DNA"/>
</dbReference>
<dbReference type="AlphaFoldDB" id="A0A0T5YTT3"/>
<evidence type="ECO:0000256" key="1">
    <source>
        <dbReference type="SAM" id="Phobius"/>
    </source>
</evidence>
<name>A0A0T5YTT3_9GAMM</name>
<dbReference type="PANTHER" id="PTHR34351:SF1">
    <property type="entry name" value="SLR1927 PROTEIN"/>
    <property type="match status" value="1"/>
</dbReference>
<evidence type="ECO:0000313" key="5">
    <source>
        <dbReference type="Proteomes" id="UP000051634"/>
    </source>
</evidence>
<organism evidence="2 5">
    <name type="scientific">endosymbiont of Ridgeia piscesae</name>
    <dbReference type="NCBI Taxonomy" id="54398"/>
    <lineage>
        <taxon>Bacteria</taxon>
        <taxon>Pseudomonadati</taxon>
        <taxon>Pseudomonadota</taxon>
        <taxon>Gammaproteobacteria</taxon>
        <taxon>sulfur-oxidizing symbionts</taxon>
    </lineage>
</organism>
<dbReference type="STRING" id="54398.Ga0074115_102133"/>
<keyword evidence="1" id="KW-0812">Transmembrane</keyword>
<feature type="transmembrane region" description="Helical" evidence="1">
    <location>
        <begin position="63"/>
        <end position="81"/>
    </location>
</feature>
<evidence type="ECO:0000313" key="2">
    <source>
        <dbReference type="EMBL" id="KRT54031.1"/>
    </source>
</evidence>
<evidence type="ECO:0000313" key="4">
    <source>
        <dbReference type="Proteomes" id="UP000051276"/>
    </source>
</evidence>
<dbReference type="Proteomes" id="UP000051634">
    <property type="component" value="Unassembled WGS sequence"/>
</dbReference>
<protein>
    <submittedName>
        <fullName evidence="3">Uncharacterized conserved protein, DUF58 family, contains vWF domain</fullName>
    </submittedName>
</protein>
<proteinExistence type="predicted"/>
<reference evidence="4 5" key="1">
    <citation type="submission" date="2015-11" db="EMBL/GenBank/DDBJ databases">
        <title>The genome of Candidatus Endoriftia persephone in Ridgeia piscesae and population structure of the North Eastern Pacific vestimentiferan symbionts.</title>
        <authorList>
            <person name="Perez M."/>
            <person name="Juniper K.S."/>
        </authorList>
    </citation>
    <scope>NUCLEOTIDE SEQUENCE [LARGE SCALE GENOMIC DNA]</scope>
    <source>
        <strain evidence="3">Ind10</strain>
        <strain evidence="2">Ind11</strain>
    </source>
</reference>
<dbReference type="RefSeq" id="WP_057955293.1">
    <property type="nucleotide sequence ID" value="NZ_KQ556874.1"/>
</dbReference>
<keyword evidence="5" id="KW-1185">Reference proteome</keyword>
<sequence>MFHSLKAYWRVHIRRSVRPQSDGSFQVGLRSIYILPSREGLVMALLLLLMLIGSVNYGSNLGYLATFFLGGIWIISLFHTWRNLFQLKILSVRGGPVFAGNMVRFELLIQNPDSNPHPAVSLGLKLGAQQAATIDAASDYTYAIDLPAPKRGRLKLPELTLSSLYPLGLFYAWCYLSLDAGCIVYPKPAGQGEPSALHLLKREGRGPQGQGVDDFIGHRRYQPGDPPARIDWKVHARDKGMQSKRFAGSQGGGDYLFDWDRLEAMDIEARLSLLTRYLLWCEKRQLNYGLCLPGFYSPIGRGEQQLQRCLTALADFPG</sequence>
<keyword evidence="1" id="KW-0472">Membrane</keyword>
<feature type="transmembrane region" description="Helical" evidence="1">
    <location>
        <begin position="40"/>
        <end position="57"/>
    </location>
</feature>
<keyword evidence="1" id="KW-1133">Transmembrane helix</keyword>
<gene>
    <name evidence="2" type="ORF">Ga0074115_102133</name>
    <name evidence="3" type="ORF">Ga0076813_169026</name>
</gene>
<dbReference type="Proteomes" id="UP000051276">
    <property type="component" value="Unassembled WGS sequence"/>
</dbReference>
<dbReference type="EMBL" id="LDXT01000094">
    <property type="protein sequence ID" value="KRT54031.1"/>
    <property type="molecule type" value="Genomic_DNA"/>
</dbReference>
<dbReference type="PANTHER" id="PTHR34351">
    <property type="entry name" value="SLR1927 PROTEIN-RELATED"/>
    <property type="match status" value="1"/>
</dbReference>
<evidence type="ECO:0000313" key="3">
    <source>
        <dbReference type="EMBL" id="KRT60258.1"/>
    </source>
</evidence>
<comment type="caution">
    <text evidence="2">The sequence shown here is derived from an EMBL/GenBank/DDBJ whole genome shotgun (WGS) entry which is preliminary data.</text>
</comment>